<feature type="compositionally biased region" description="Pro residues" evidence="1">
    <location>
        <begin position="64"/>
        <end position="76"/>
    </location>
</feature>
<accession>A0A8D9H067</accession>
<reference evidence="3 4" key="1">
    <citation type="submission" date="2021-07" db="EMBL/GenBank/DDBJ databases">
        <authorList>
            <consortium name="Genoscope - CEA"/>
            <person name="William W."/>
        </authorList>
    </citation>
    <scope>NUCLEOTIDE SEQUENCE [LARGE SCALE GENOMIC DNA]</scope>
</reference>
<keyword evidence="2" id="KW-0472">Membrane</keyword>
<protein>
    <submittedName>
        <fullName evidence="3">Uncharacterized protein</fullName>
    </submittedName>
</protein>
<dbReference type="Gramene" id="A01p35850.2_BraZ1">
    <property type="protein sequence ID" value="A01p35850.2_BraZ1.CDS"/>
    <property type="gene ID" value="A01g35850.2_BraZ1"/>
</dbReference>
<dbReference type="AlphaFoldDB" id="A0A8D9H067"/>
<feature type="region of interest" description="Disordered" evidence="1">
    <location>
        <begin position="111"/>
        <end position="143"/>
    </location>
</feature>
<feature type="compositionally biased region" description="Basic and acidic residues" evidence="1">
    <location>
        <begin position="129"/>
        <end position="143"/>
    </location>
</feature>
<evidence type="ECO:0000313" key="4">
    <source>
        <dbReference type="Proteomes" id="UP000694005"/>
    </source>
</evidence>
<evidence type="ECO:0000256" key="1">
    <source>
        <dbReference type="SAM" id="MobiDB-lite"/>
    </source>
</evidence>
<dbReference type="Proteomes" id="UP000694005">
    <property type="component" value="Chromosome A01"/>
</dbReference>
<keyword evidence="2" id="KW-0812">Transmembrane</keyword>
<organism evidence="3 4">
    <name type="scientific">Brassica campestris</name>
    <name type="common">Field mustard</name>
    <dbReference type="NCBI Taxonomy" id="3711"/>
    <lineage>
        <taxon>Eukaryota</taxon>
        <taxon>Viridiplantae</taxon>
        <taxon>Streptophyta</taxon>
        <taxon>Embryophyta</taxon>
        <taxon>Tracheophyta</taxon>
        <taxon>Spermatophyta</taxon>
        <taxon>Magnoliopsida</taxon>
        <taxon>eudicotyledons</taxon>
        <taxon>Gunneridae</taxon>
        <taxon>Pentapetalae</taxon>
        <taxon>rosids</taxon>
        <taxon>malvids</taxon>
        <taxon>Brassicales</taxon>
        <taxon>Brassicaceae</taxon>
        <taxon>Brassiceae</taxon>
        <taxon>Brassica</taxon>
    </lineage>
</organism>
<gene>
    <name evidence="3" type="ORF">BRAPAZ1V2_A01P35850.2</name>
</gene>
<sequence>MNDSIRGFDDPFLLLFSNPYHGIFEVVLLAFHFVRHGEVHRNITPNPLFQTQLSPKPSEMLYSPLPPPLVSSPPPEKTSKDWSTAILTAAVAIPRPQNSLETAYSRLARQLPSPESGLMETQPIGRPSSSKEMERRHGCDIVI</sequence>
<keyword evidence="2" id="KW-1133">Transmembrane helix</keyword>
<feature type="transmembrane region" description="Helical" evidence="2">
    <location>
        <begin position="12"/>
        <end position="34"/>
    </location>
</feature>
<evidence type="ECO:0000313" key="3">
    <source>
        <dbReference type="EMBL" id="CAG7889509.1"/>
    </source>
</evidence>
<proteinExistence type="predicted"/>
<dbReference type="EMBL" id="LS974617">
    <property type="protein sequence ID" value="CAG7889509.1"/>
    <property type="molecule type" value="Genomic_DNA"/>
</dbReference>
<evidence type="ECO:0000256" key="2">
    <source>
        <dbReference type="SAM" id="Phobius"/>
    </source>
</evidence>
<name>A0A8D9H067_BRACM</name>
<feature type="region of interest" description="Disordered" evidence="1">
    <location>
        <begin position="59"/>
        <end position="80"/>
    </location>
</feature>